<sequence length="227" mass="24118">MKKDYRKSMEQKARAKRRSKKYLVVGTSIVAGLMLGTAPITIATPLFTIGSQQVYADLVSGQLFNNVDTTNTSGTSVGAPYVADGSTRNVDFVISANNGLDVSLLTGTRRAVLAIPEEMQGLVAVNGSGTFSTDILLPGDELAPLLTVVNGAVSALVGSVENIVNLNPLASVNLSEVYEQLALLENLSTLSSTEVALALQQTENGDYIYGELDGTLELLFEKDLVRF</sequence>
<evidence type="ECO:0000313" key="3">
    <source>
        <dbReference type="Proteomes" id="UP000254070"/>
    </source>
</evidence>
<organism evidence="2 3">
    <name type="scientific">Enterococcus durans</name>
    <dbReference type="NCBI Taxonomy" id="53345"/>
    <lineage>
        <taxon>Bacteria</taxon>
        <taxon>Bacillati</taxon>
        <taxon>Bacillota</taxon>
        <taxon>Bacilli</taxon>
        <taxon>Lactobacillales</taxon>
        <taxon>Enterococcaceae</taxon>
        <taxon>Enterococcus</taxon>
    </lineage>
</organism>
<name>A0A377KKI8_9ENTE</name>
<protein>
    <submittedName>
        <fullName evidence="2">Cell wall-associated protease</fullName>
    </submittedName>
</protein>
<feature type="domain" description="Putative adhesive" evidence="1">
    <location>
        <begin position="56"/>
        <end position="222"/>
    </location>
</feature>
<gene>
    <name evidence="2" type="ORF">NCTC8129_01924</name>
</gene>
<dbReference type="Pfam" id="PF20609">
    <property type="entry name" value="pAdhesive_17"/>
    <property type="match status" value="1"/>
</dbReference>
<keyword evidence="2" id="KW-0378">Hydrolase</keyword>
<dbReference type="EMBL" id="UGIF01000002">
    <property type="protein sequence ID" value="STP29715.1"/>
    <property type="molecule type" value="Genomic_DNA"/>
</dbReference>
<evidence type="ECO:0000259" key="1">
    <source>
        <dbReference type="Pfam" id="PF20609"/>
    </source>
</evidence>
<keyword evidence="2" id="KW-0645">Protease</keyword>
<dbReference type="GO" id="GO:0006508">
    <property type="term" value="P:proteolysis"/>
    <property type="evidence" value="ECO:0007669"/>
    <property type="project" value="UniProtKB-KW"/>
</dbReference>
<dbReference type="GO" id="GO:0008233">
    <property type="term" value="F:peptidase activity"/>
    <property type="evidence" value="ECO:0007669"/>
    <property type="project" value="UniProtKB-KW"/>
</dbReference>
<dbReference type="AlphaFoldDB" id="A0A377KKI8"/>
<dbReference type="Proteomes" id="UP000254070">
    <property type="component" value="Unassembled WGS sequence"/>
</dbReference>
<accession>A0A377KKI8</accession>
<dbReference type="InterPro" id="IPR046762">
    <property type="entry name" value="pAdhesive_17"/>
</dbReference>
<reference evidence="2 3" key="1">
    <citation type="submission" date="2018-06" db="EMBL/GenBank/DDBJ databases">
        <authorList>
            <consortium name="Pathogen Informatics"/>
            <person name="Doyle S."/>
        </authorList>
    </citation>
    <scope>NUCLEOTIDE SEQUENCE [LARGE SCALE GENOMIC DNA]</scope>
    <source>
        <strain evidence="2 3">NCTC8129</strain>
    </source>
</reference>
<evidence type="ECO:0000313" key="2">
    <source>
        <dbReference type="EMBL" id="STP29715.1"/>
    </source>
</evidence>
<proteinExistence type="predicted"/>